<keyword evidence="7" id="KW-0963">Cytoplasm</keyword>
<dbReference type="Gene3D" id="2.170.220.10">
    <property type="match status" value="1"/>
</dbReference>
<evidence type="ECO:0000256" key="6">
    <source>
        <dbReference type="ARBA" id="ARBA00023146"/>
    </source>
</evidence>
<evidence type="ECO:0000259" key="8">
    <source>
        <dbReference type="Pfam" id="PF09334"/>
    </source>
</evidence>
<dbReference type="InterPro" id="IPR009080">
    <property type="entry name" value="tRNAsynth_Ia_anticodon-bd"/>
</dbReference>
<protein>
    <recommendedName>
        <fullName evidence="7">Methionine--tRNA ligase</fullName>
        <ecNumber evidence="7">6.1.1.10</ecNumber>
    </recommendedName>
    <alternativeName>
        <fullName evidence="7">Methionyl-tRNA synthetase</fullName>
        <shortName evidence="7">MetRS</shortName>
    </alternativeName>
</protein>
<dbReference type="PRINTS" id="PR01041">
    <property type="entry name" value="TRNASYNTHMET"/>
</dbReference>
<dbReference type="Gene3D" id="3.40.50.620">
    <property type="entry name" value="HUPs"/>
    <property type="match status" value="1"/>
</dbReference>
<dbReference type="AlphaFoldDB" id="A0A1T4L2E8"/>
<dbReference type="GO" id="GO:0004825">
    <property type="term" value="F:methionine-tRNA ligase activity"/>
    <property type="evidence" value="ECO:0007669"/>
    <property type="project" value="UniProtKB-UniRule"/>
</dbReference>
<keyword evidence="3 7" id="KW-0547">Nucleotide-binding</keyword>
<comment type="caution">
    <text evidence="7">Lacks conserved residue(s) required for the propagation of feature annotation.</text>
</comment>
<keyword evidence="6 7" id="KW-0030">Aminoacyl-tRNA synthetase</keyword>
<dbReference type="GO" id="GO:0005524">
    <property type="term" value="F:ATP binding"/>
    <property type="evidence" value="ECO:0007669"/>
    <property type="project" value="UniProtKB-UniRule"/>
</dbReference>
<proteinExistence type="inferred from homology"/>
<comment type="catalytic activity">
    <reaction evidence="7">
        <text>tRNA(Met) + L-methionine + ATP = L-methionyl-tRNA(Met) + AMP + diphosphate</text>
        <dbReference type="Rhea" id="RHEA:13481"/>
        <dbReference type="Rhea" id="RHEA-COMP:9667"/>
        <dbReference type="Rhea" id="RHEA-COMP:9698"/>
        <dbReference type="ChEBI" id="CHEBI:30616"/>
        <dbReference type="ChEBI" id="CHEBI:33019"/>
        <dbReference type="ChEBI" id="CHEBI:57844"/>
        <dbReference type="ChEBI" id="CHEBI:78442"/>
        <dbReference type="ChEBI" id="CHEBI:78530"/>
        <dbReference type="ChEBI" id="CHEBI:456215"/>
        <dbReference type="EC" id="6.1.1.10"/>
    </reaction>
</comment>
<evidence type="ECO:0000313" key="11">
    <source>
        <dbReference type="Proteomes" id="UP000190092"/>
    </source>
</evidence>
<dbReference type="HAMAP" id="MF_01228">
    <property type="entry name" value="Met_tRNA_synth_type2"/>
    <property type="match status" value="1"/>
</dbReference>
<feature type="domain" description="Methionyl/Leucyl tRNA synthetase" evidence="8">
    <location>
        <begin position="6"/>
        <end position="137"/>
    </location>
</feature>
<evidence type="ECO:0000256" key="5">
    <source>
        <dbReference type="ARBA" id="ARBA00022917"/>
    </source>
</evidence>
<dbReference type="InterPro" id="IPR014758">
    <property type="entry name" value="Met-tRNA_synth"/>
</dbReference>
<dbReference type="GO" id="GO:0006431">
    <property type="term" value="P:methionyl-tRNA aminoacylation"/>
    <property type="evidence" value="ECO:0007669"/>
    <property type="project" value="UniProtKB-UniRule"/>
</dbReference>
<organism evidence="10 11">
    <name type="scientific">Enhydrobacter aerosaccus</name>
    <dbReference type="NCBI Taxonomy" id="225324"/>
    <lineage>
        <taxon>Bacteria</taxon>
        <taxon>Pseudomonadati</taxon>
        <taxon>Pseudomonadota</taxon>
        <taxon>Alphaproteobacteria</taxon>
        <taxon>Hyphomicrobiales</taxon>
        <taxon>Enhydrobacter</taxon>
    </lineage>
</organism>
<name>A0A1T4L2E8_9HYPH</name>
<feature type="short sequence motif" description="'KMSKS' region" evidence="7">
    <location>
        <begin position="301"/>
        <end position="305"/>
    </location>
</feature>
<dbReference type="InterPro" id="IPR015413">
    <property type="entry name" value="Methionyl/Leucyl_tRNA_Synth"/>
</dbReference>
<dbReference type="PANTHER" id="PTHR43326">
    <property type="entry name" value="METHIONYL-TRNA SYNTHETASE"/>
    <property type="match status" value="1"/>
</dbReference>
<dbReference type="RefSeq" id="WP_085932951.1">
    <property type="nucleotide sequence ID" value="NZ_FUWJ01000001.1"/>
</dbReference>
<dbReference type="CDD" id="cd07957">
    <property type="entry name" value="Anticodon_Ia_Met"/>
    <property type="match status" value="1"/>
</dbReference>
<keyword evidence="5 7" id="KW-0648">Protein biosynthesis</keyword>
<keyword evidence="2 7" id="KW-0436">Ligase</keyword>
<dbReference type="Gene3D" id="1.10.730.10">
    <property type="entry name" value="Isoleucyl-tRNA Synthetase, Domain 1"/>
    <property type="match status" value="1"/>
</dbReference>
<dbReference type="InterPro" id="IPR033911">
    <property type="entry name" value="MetRS_core"/>
</dbReference>
<dbReference type="EC" id="6.1.1.10" evidence="7"/>
<dbReference type="Pfam" id="PF19303">
    <property type="entry name" value="Anticodon_3"/>
    <property type="match status" value="1"/>
</dbReference>
<dbReference type="InterPro" id="IPR023457">
    <property type="entry name" value="Met-tRNA_synth_2"/>
</dbReference>
<comment type="similarity">
    <text evidence="7">Belongs to the class-I aminoacyl-tRNA synthetase family. MetG type 2B subfamily.</text>
</comment>
<feature type="domain" description="Methionyl-tRNA synthetase anticodon-binding" evidence="9">
    <location>
        <begin position="376"/>
        <end position="508"/>
    </location>
</feature>
<reference evidence="11" key="1">
    <citation type="submission" date="2017-02" db="EMBL/GenBank/DDBJ databases">
        <authorList>
            <person name="Varghese N."/>
            <person name="Submissions S."/>
        </authorList>
    </citation>
    <scope>NUCLEOTIDE SEQUENCE [LARGE SCALE GENOMIC DNA]</scope>
    <source>
        <strain evidence="11">ATCC 27094</strain>
    </source>
</reference>
<dbReference type="OrthoDB" id="9810191at2"/>
<dbReference type="STRING" id="225324.SAMN02745126_01305"/>
<sequence>MSGRTYYITTPIYYVNDVPHIGHAYTTLACDVLARFMRLDGRDVHFLTGTDEHGQKIEKAAAAAGLAPQAFTDKVSQSFRDLIRTMNYSPDNFIRTTEPRHYASCQALWERLVAAGDIYLGKYAGWYSVRDETYFVEGETAIGSDGKRHAISTGAEVDWVEEPSYFFKLSAWTDRLLAFYENNPGFIGPDSRRNEVISFVKGGLQDLSVSRTSFSWGIPVPGDTKHIMYVWLDALTNYITECGYPDTSNPLWKYWPANLHMVGKDIIRFHCVFWPAFLMAAGLEPPRRVFAHGWWTNEGQKISKSLGNAIDPIELVKTYGLDPVRYFLLREVPFGNDGDFQKRALIGRLNGDLANAYGNLCQRVLSIIAKNCGEKIPAKGPLHESDNALLDRARGLLATVRAELDEQAFHRALTTIWEVIADANRYVDAQAPWALAKTDPGRRDTVLWVLFETIRRITMLLQPFMPDSASRILDQLAIAADRRTFADFDHELQPGAMLPKPQGVFPRFVEAAAKAAS</sequence>
<feature type="short sequence motif" description="'HIGH' region" evidence="7">
    <location>
        <begin position="13"/>
        <end position="23"/>
    </location>
</feature>
<dbReference type="EMBL" id="FUWJ01000001">
    <property type="protein sequence ID" value="SJZ48813.1"/>
    <property type="molecule type" value="Genomic_DNA"/>
</dbReference>
<dbReference type="Pfam" id="PF09334">
    <property type="entry name" value="tRNA-synt_1g"/>
    <property type="match status" value="2"/>
</dbReference>
<evidence type="ECO:0000256" key="7">
    <source>
        <dbReference type="HAMAP-Rule" id="MF_01228"/>
    </source>
</evidence>
<dbReference type="PANTHER" id="PTHR43326:SF1">
    <property type="entry name" value="METHIONINE--TRNA LIGASE, MITOCHONDRIAL"/>
    <property type="match status" value="1"/>
</dbReference>
<dbReference type="NCBIfam" id="NF008900">
    <property type="entry name" value="PRK12267.1"/>
    <property type="match status" value="1"/>
</dbReference>
<evidence type="ECO:0000259" key="9">
    <source>
        <dbReference type="Pfam" id="PF19303"/>
    </source>
</evidence>
<evidence type="ECO:0000256" key="4">
    <source>
        <dbReference type="ARBA" id="ARBA00022840"/>
    </source>
</evidence>
<keyword evidence="11" id="KW-1185">Reference proteome</keyword>
<evidence type="ECO:0000313" key="10">
    <source>
        <dbReference type="EMBL" id="SJZ48813.1"/>
    </source>
</evidence>
<dbReference type="InterPro" id="IPR041872">
    <property type="entry name" value="Anticodon_Met"/>
</dbReference>
<accession>A0A1T4L2E8</accession>
<dbReference type="PROSITE" id="PS51257">
    <property type="entry name" value="PROKAR_LIPOPROTEIN"/>
    <property type="match status" value="1"/>
</dbReference>
<dbReference type="SUPFAM" id="SSF52374">
    <property type="entry name" value="Nucleotidylyl transferase"/>
    <property type="match status" value="1"/>
</dbReference>
<feature type="domain" description="Methionyl/Leucyl tRNA synthetase" evidence="8">
    <location>
        <begin position="154"/>
        <end position="365"/>
    </location>
</feature>
<dbReference type="SUPFAM" id="SSF47323">
    <property type="entry name" value="Anticodon-binding domain of a subclass of class I aminoacyl-tRNA synthetases"/>
    <property type="match status" value="1"/>
</dbReference>
<comment type="subcellular location">
    <subcellularLocation>
        <location evidence="7">Cytoplasm</location>
    </subcellularLocation>
</comment>
<dbReference type="InterPro" id="IPR014729">
    <property type="entry name" value="Rossmann-like_a/b/a_fold"/>
</dbReference>
<gene>
    <name evidence="7" type="primary">metG</name>
    <name evidence="10" type="ORF">SAMN02745126_01305</name>
</gene>
<dbReference type="FunFam" id="2.170.220.10:FF:000002">
    <property type="entry name" value="Methionine--tRNA ligase"/>
    <property type="match status" value="1"/>
</dbReference>
<comment type="subunit">
    <text evidence="7">Monomer.</text>
</comment>
<evidence type="ECO:0000256" key="1">
    <source>
        <dbReference type="ARBA" id="ARBA00003314"/>
    </source>
</evidence>
<dbReference type="CDD" id="cd00814">
    <property type="entry name" value="MetRS_core"/>
    <property type="match status" value="1"/>
</dbReference>
<dbReference type="NCBIfam" id="TIGR00398">
    <property type="entry name" value="metG"/>
    <property type="match status" value="1"/>
</dbReference>
<dbReference type="Proteomes" id="UP000190092">
    <property type="component" value="Unassembled WGS sequence"/>
</dbReference>
<evidence type="ECO:0000256" key="2">
    <source>
        <dbReference type="ARBA" id="ARBA00022598"/>
    </source>
</evidence>
<dbReference type="GO" id="GO:0005737">
    <property type="term" value="C:cytoplasm"/>
    <property type="evidence" value="ECO:0007669"/>
    <property type="project" value="UniProtKB-SubCell"/>
</dbReference>
<evidence type="ECO:0000256" key="3">
    <source>
        <dbReference type="ARBA" id="ARBA00022741"/>
    </source>
</evidence>
<keyword evidence="4 7" id="KW-0067">ATP-binding</keyword>
<comment type="function">
    <text evidence="1 7">Is required not only for elongation of protein synthesis but also for the initiation of all mRNA translation through initiator tRNA(fMet) aminoacylation.</text>
</comment>